<feature type="signal peptide" evidence="1">
    <location>
        <begin position="1"/>
        <end position="22"/>
    </location>
</feature>
<dbReference type="SUPFAM" id="SSF56935">
    <property type="entry name" value="Porins"/>
    <property type="match status" value="1"/>
</dbReference>
<evidence type="ECO:0000256" key="1">
    <source>
        <dbReference type="SAM" id="SignalP"/>
    </source>
</evidence>
<name>A0A1X9YU07_9BACT</name>
<dbReference type="OrthoDB" id="9786645at2"/>
<keyword evidence="3" id="KW-1185">Reference proteome</keyword>
<evidence type="ECO:0008006" key="4">
    <source>
        <dbReference type="Google" id="ProtNLM"/>
    </source>
</evidence>
<dbReference type="RefSeq" id="WP_025607931.1">
    <property type="nucleotide sequence ID" value="NZ_CP021235.1"/>
</dbReference>
<evidence type="ECO:0000313" key="2">
    <source>
        <dbReference type="EMBL" id="ARS36386.1"/>
    </source>
</evidence>
<accession>A0A1X9YU07</accession>
<dbReference type="KEGG" id="pact:CA264_13605"/>
<dbReference type="Gene3D" id="2.40.160.60">
    <property type="entry name" value="Outer membrane protein transport protein (OMPP1/FadL/TodX)"/>
    <property type="match status" value="2"/>
</dbReference>
<organism evidence="2 3">
    <name type="scientific">Pontibacter actiniarum</name>
    <dbReference type="NCBI Taxonomy" id="323450"/>
    <lineage>
        <taxon>Bacteria</taxon>
        <taxon>Pseudomonadati</taxon>
        <taxon>Bacteroidota</taxon>
        <taxon>Cytophagia</taxon>
        <taxon>Cytophagales</taxon>
        <taxon>Hymenobacteraceae</taxon>
        <taxon>Pontibacter</taxon>
    </lineage>
</organism>
<reference evidence="3" key="1">
    <citation type="submission" date="2017-05" db="EMBL/GenBank/DDBJ databases">
        <authorList>
            <person name="Ray J."/>
            <person name="Price M."/>
            <person name="Deutschbauer A."/>
        </authorList>
    </citation>
    <scope>NUCLEOTIDE SEQUENCE [LARGE SCALE GENOMIC DNA]</scope>
    <source>
        <strain evidence="3">DSM 19842</strain>
    </source>
</reference>
<proteinExistence type="predicted"/>
<keyword evidence="1" id="KW-0732">Signal</keyword>
<sequence>MKLLFTYFLTFLSVLWARQAQAQEICNFGARSASMGHAAVTLADVWALSNNPAGMAGLQEPQLGLSVESRFGMAAFTTVALQAVYPTQRHGTYGLSFSRFGDALFSFQHAGLGVAHRLGQFSLGAKADVWQAQVEGYGSRKTVALSAGVRGEVVPTLYFGAYAYNLNQAKLASYEDERLPTIMKAGLSYHPSPRLLLAVETEKSIDFDADFKAGVEYTLIKEKFLLRSGFSTLTSSLTFGAGFQARQLQVAYAFGSTSPIGNSHHLSVSYALAR</sequence>
<gene>
    <name evidence="2" type="ORF">CA264_13605</name>
</gene>
<protein>
    <recommendedName>
        <fullName evidence="4">PorV/PorQ family protein</fullName>
    </recommendedName>
</protein>
<dbReference type="AlphaFoldDB" id="A0A1X9YU07"/>
<dbReference type="STRING" id="709015.GCA_000472485_02760"/>
<dbReference type="Proteomes" id="UP000266292">
    <property type="component" value="Chromosome"/>
</dbReference>
<feature type="chain" id="PRO_5010991325" description="PorV/PorQ family protein" evidence="1">
    <location>
        <begin position="23"/>
        <end position="274"/>
    </location>
</feature>
<dbReference type="EMBL" id="CP021235">
    <property type="protein sequence ID" value="ARS36386.1"/>
    <property type="molecule type" value="Genomic_DNA"/>
</dbReference>
<evidence type="ECO:0000313" key="3">
    <source>
        <dbReference type="Proteomes" id="UP000266292"/>
    </source>
</evidence>